<proteinExistence type="predicted"/>
<dbReference type="PANTHER" id="PTHR42673">
    <property type="entry name" value="MALEYLACETOACETATE ISOMERASE"/>
    <property type="match status" value="1"/>
</dbReference>
<dbReference type="GO" id="GO:0006559">
    <property type="term" value="P:L-phenylalanine catabolic process"/>
    <property type="evidence" value="ECO:0007669"/>
    <property type="project" value="TreeGrafter"/>
</dbReference>
<reference evidence="3 4" key="1">
    <citation type="submission" date="2019-09" db="EMBL/GenBank/DDBJ databases">
        <authorList>
            <person name="Chen X.-Y."/>
        </authorList>
    </citation>
    <scope>NUCLEOTIDE SEQUENCE [LARGE SCALE GENOMIC DNA]</scope>
    <source>
        <strain evidence="3 4">NY5</strain>
    </source>
</reference>
<evidence type="ECO:0000313" key="4">
    <source>
        <dbReference type="Proteomes" id="UP000323708"/>
    </source>
</evidence>
<dbReference type="SUPFAM" id="SSF47616">
    <property type="entry name" value="GST C-terminal domain-like"/>
    <property type="match status" value="1"/>
</dbReference>
<organism evidence="3 4">
    <name type="scientific">Pseudohalioglobus sediminis</name>
    <dbReference type="NCBI Taxonomy" id="2606449"/>
    <lineage>
        <taxon>Bacteria</taxon>
        <taxon>Pseudomonadati</taxon>
        <taxon>Pseudomonadota</taxon>
        <taxon>Gammaproteobacteria</taxon>
        <taxon>Cellvibrionales</taxon>
        <taxon>Halieaceae</taxon>
        <taxon>Pseudohalioglobus</taxon>
    </lineage>
</organism>
<dbReference type="RefSeq" id="WP_149611244.1">
    <property type="nucleotide sequence ID" value="NZ_VTUX01000004.1"/>
</dbReference>
<dbReference type="InterPro" id="IPR036282">
    <property type="entry name" value="Glutathione-S-Trfase_C_sf"/>
</dbReference>
<dbReference type="GO" id="GO:0006749">
    <property type="term" value="P:glutathione metabolic process"/>
    <property type="evidence" value="ECO:0007669"/>
    <property type="project" value="TreeGrafter"/>
</dbReference>
<dbReference type="Proteomes" id="UP000323708">
    <property type="component" value="Unassembled WGS sequence"/>
</dbReference>
<dbReference type="SFLD" id="SFLDG00358">
    <property type="entry name" value="Main_(cytGST)"/>
    <property type="match status" value="1"/>
</dbReference>
<keyword evidence="3" id="KW-0808">Transferase</keyword>
<evidence type="ECO:0000259" key="1">
    <source>
        <dbReference type="PROSITE" id="PS50404"/>
    </source>
</evidence>
<dbReference type="PANTHER" id="PTHR42673:SF4">
    <property type="entry name" value="MALEYLACETOACETATE ISOMERASE"/>
    <property type="match status" value="1"/>
</dbReference>
<dbReference type="InterPro" id="IPR040079">
    <property type="entry name" value="Glutathione_S-Trfase"/>
</dbReference>
<dbReference type="InterPro" id="IPR004046">
    <property type="entry name" value="GST_C"/>
</dbReference>
<dbReference type="Pfam" id="PF13417">
    <property type="entry name" value="GST_N_3"/>
    <property type="match status" value="1"/>
</dbReference>
<dbReference type="GO" id="GO:0004364">
    <property type="term" value="F:glutathione transferase activity"/>
    <property type="evidence" value="ECO:0007669"/>
    <property type="project" value="TreeGrafter"/>
</dbReference>
<dbReference type="InterPro" id="IPR004045">
    <property type="entry name" value="Glutathione_S-Trfase_N"/>
</dbReference>
<dbReference type="CDD" id="cd00299">
    <property type="entry name" value="GST_C_family"/>
    <property type="match status" value="1"/>
</dbReference>
<gene>
    <name evidence="3" type="ORF">F0M18_09745</name>
</gene>
<keyword evidence="4" id="KW-1185">Reference proteome</keyword>
<dbReference type="SFLD" id="SFLDS00019">
    <property type="entry name" value="Glutathione_Transferase_(cytos"/>
    <property type="match status" value="1"/>
</dbReference>
<dbReference type="PROSITE" id="PS50404">
    <property type="entry name" value="GST_NTER"/>
    <property type="match status" value="1"/>
</dbReference>
<feature type="domain" description="GST C-terminal" evidence="2">
    <location>
        <begin position="82"/>
        <end position="242"/>
    </location>
</feature>
<name>A0A5B0X129_9GAMM</name>
<sequence>MLVLHQYHLSPYNEKLQRMLNFKGIAFTEQYWQLGERKQVAALNPIGKLPALEHDGRVICDSTDVAHYLEQAFPEPPLIPADPALRGQVHVLEDWADESLYFYEMHLRFTTPGNRERNIPRMVEHESAFLRWLLPKVVPGGIAKITASQGIGRKSPEQLMIDVTRHIEAVNDLLSEAQWLVGNRISLADLAVYGMFDALRDADMAAAQIARYSAVVAWMERVEQTTSERASPANATSKEDDS</sequence>
<dbReference type="AlphaFoldDB" id="A0A5B0X129"/>
<feature type="domain" description="GST N-terminal" evidence="1">
    <location>
        <begin position="1"/>
        <end position="77"/>
    </location>
</feature>
<dbReference type="SUPFAM" id="SSF52833">
    <property type="entry name" value="Thioredoxin-like"/>
    <property type="match status" value="1"/>
</dbReference>
<evidence type="ECO:0000313" key="3">
    <source>
        <dbReference type="EMBL" id="KAA1191809.1"/>
    </source>
</evidence>
<dbReference type="CDD" id="cd00570">
    <property type="entry name" value="GST_N_family"/>
    <property type="match status" value="1"/>
</dbReference>
<accession>A0A5B0X129</accession>
<comment type="caution">
    <text evidence="3">The sequence shown here is derived from an EMBL/GenBank/DDBJ whole genome shotgun (WGS) entry which is preliminary data.</text>
</comment>
<dbReference type="InterPro" id="IPR036249">
    <property type="entry name" value="Thioredoxin-like_sf"/>
</dbReference>
<dbReference type="Pfam" id="PF14497">
    <property type="entry name" value="GST_C_3"/>
    <property type="match status" value="1"/>
</dbReference>
<dbReference type="Gene3D" id="1.20.1050.10">
    <property type="match status" value="2"/>
</dbReference>
<protein>
    <submittedName>
        <fullName evidence="3">Glutathione S-transferase family protein</fullName>
    </submittedName>
</protein>
<dbReference type="GO" id="GO:0016034">
    <property type="term" value="F:maleylacetoacetate isomerase activity"/>
    <property type="evidence" value="ECO:0007669"/>
    <property type="project" value="TreeGrafter"/>
</dbReference>
<dbReference type="PROSITE" id="PS50405">
    <property type="entry name" value="GST_CTER"/>
    <property type="match status" value="1"/>
</dbReference>
<dbReference type="Gene3D" id="3.40.30.10">
    <property type="entry name" value="Glutaredoxin"/>
    <property type="match status" value="1"/>
</dbReference>
<dbReference type="EMBL" id="VTUX01000004">
    <property type="protein sequence ID" value="KAA1191809.1"/>
    <property type="molecule type" value="Genomic_DNA"/>
</dbReference>
<dbReference type="InterPro" id="IPR010987">
    <property type="entry name" value="Glutathione-S-Trfase_C-like"/>
</dbReference>
<evidence type="ECO:0000259" key="2">
    <source>
        <dbReference type="PROSITE" id="PS50405"/>
    </source>
</evidence>